<evidence type="ECO:0000259" key="3">
    <source>
        <dbReference type="SMART" id="SM01027"/>
    </source>
</evidence>
<dbReference type="Gene3D" id="3.40.50.10890">
    <property type="match status" value="1"/>
</dbReference>
<evidence type="ECO:0000313" key="4">
    <source>
        <dbReference type="EMBL" id="MFD0999470.1"/>
    </source>
</evidence>
<dbReference type="InterPro" id="IPR001279">
    <property type="entry name" value="Metallo-B-lactamas"/>
</dbReference>
<dbReference type="SMART" id="SM01027">
    <property type="entry name" value="Beta-Casp"/>
    <property type="match status" value="1"/>
</dbReference>
<feature type="domain" description="Beta-Casp" evidence="3">
    <location>
        <begin position="253"/>
        <end position="376"/>
    </location>
</feature>
<feature type="domain" description="Metallo-beta-lactamase" evidence="2">
    <location>
        <begin position="15"/>
        <end position="248"/>
    </location>
</feature>
<dbReference type="InterPro" id="IPR022712">
    <property type="entry name" value="Beta_Casp"/>
</dbReference>
<name>A0ABW3K0F4_9BACT</name>
<dbReference type="Proteomes" id="UP001597112">
    <property type="component" value="Unassembled WGS sequence"/>
</dbReference>
<organism evidence="4 5">
    <name type="scientific">Ohtaekwangia kribbensis</name>
    <dbReference type="NCBI Taxonomy" id="688913"/>
    <lineage>
        <taxon>Bacteria</taxon>
        <taxon>Pseudomonadati</taxon>
        <taxon>Bacteroidota</taxon>
        <taxon>Cytophagia</taxon>
        <taxon>Cytophagales</taxon>
        <taxon>Fulvivirgaceae</taxon>
        <taxon>Ohtaekwangia</taxon>
    </lineage>
</organism>
<reference evidence="5" key="1">
    <citation type="journal article" date="2019" name="Int. J. Syst. Evol. Microbiol.">
        <title>The Global Catalogue of Microorganisms (GCM) 10K type strain sequencing project: providing services to taxonomists for standard genome sequencing and annotation.</title>
        <authorList>
            <consortium name="The Broad Institute Genomics Platform"/>
            <consortium name="The Broad Institute Genome Sequencing Center for Infectious Disease"/>
            <person name="Wu L."/>
            <person name="Ma J."/>
        </authorList>
    </citation>
    <scope>NUCLEOTIDE SEQUENCE [LARGE SCALE GENOMIC DNA]</scope>
    <source>
        <strain evidence="5">CCUG 58938</strain>
    </source>
</reference>
<dbReference type="Gene3D" id="3.60.15.10">
    <property type="entry name" value="Ribonuclease Z/Hydroxyacylglutathione hydrolase-like"/>
    <property type="match status" value="1"/>
</dbReference>
<evidence type="ECO:0000259" key="2">
    <source>
        <dbReference type="SMART" id="SM00849"/>
    </source>
</evidence>
<keyword evidence="1" id="KW-0378">Hydrolase</keyword>
<dbReference type="Pfam" id="PF07521">
    <property type="entry name" value="RMMBL"/>
    <property type="match status" value="1"/>
</dbReference>
<dbReference type="InterPro" id="IPR050698">
    <property type="entry name" value="MBL"/>
</dbReference>
<sequence>MDVQVKFLGGTGTVTGSRYLLSVGKFRLLFDCGLFQGLKELRLRNWDEFPVDPSTINAVVISHAHIDHTGYLPKLVKEGFNGTIYCTEPTADLMEIMLLDSAKLQEEEASFARSKGYSRHEKPEPLYTTQDAQSVFPLVKKLPYGQRVNINNNITIVFSDAGHLLGSAITEMFITGEKQEKKIVFSGDLGRDTDAILNAPTAIEEADVLFIESTYGNKDNPVYDPAKDLERIVNETVSNNGVLLIPAFAVGRTQVLLYYLHKLMQEDKIPDIPVYIDSPMAISATYLYYKYPDYHKVKFNHAVFAREMETNMLVFVKNSKHSKTLNEIKNNAIIISSSGMMTGGRILHHLYHRLPNEQDTLLVAGYQAEGTRGRDLVDGKPFIRIFGEQVPVKCRVANVSSLSGHADRPELFAWMQHFKAKPKLVFTVHGEGANLAAYAQAIRQQLGWNVVEPQYLETVTLFSGI</sequence>
<dbReference type="CDD" id="cd16295">
    <property type="entry name" value="TTHA0252-CPSF-like_MBL-fold"/>
    <property type="match status" value="1"/>
</dbReference>
<comment type="caution">
    <text evidence="4">The sequence shown here is derived from an EMBL/GenBank/DDBJ whole genome shotgun (WGS) entry which is preliminary data.</text>
</comment>
<accession>A0ABW3K0F4</accession>
<proteinExistence type="predicted"/>
<dbReference type="Pfam" id="PF16661">
    <property type="entry name" value="Lactamase_B_6"/>
    <property type="match status" value="1"/>
</dbReference>
<protein>
    <submittedName>
        <fullName evidence="4">MBL fold metallo-hydrolase RNA specificity domain-containing protein</fullName>
    </submittedName>
</protein>
<evidence type="ECO:0000256" key="1">
    <source>
        <dbReference type="ARBA" id="ARBA00022801"/>
    </source>
</evidence>
<dbReference type="SMART" id="SM00849">
    <property type="entry name" value="Lactamase_B"/>
    <property type="match status" value="1"/>
</dbReference>
<dbReference type="InterPro" id="IPR011108">
    <property type="entry name" value="RMMBL"/>
</dbReference>
<dbReference type="SUPFAM" id="SSF56281">
    <property type="entry name" value="Metallo-hydrolase/oxidoreductase"/>
    <property type="match status" value="1"/>
</dbReference>
<dbReference type="InterPro" id="IPR036866">
    <property type="entry name" value="RibonucZ/Hydroxyglut_hydro"/>
</dbReference>
<dbReference type="EMBL" id="JBHTKA010000001">
    <property type="protein sequence ID" value="MFD0999470.1"/>
    <property type="molecule type" value="Genomic_DNA"/>
</dbReference>
<dbReference type="RefSeq" id="WP_377577969.1">
    <property type="nucleotide sequence ID" value="NZ_JBHTKA010000001.1"/>
</dbReference>
<evidence type="ECO:0000313" key="5">
    <source>
        <dbReference type="Proteomes" id="UP001597112"/>
    </source>
</evidence>
<dbReference type="Pfam" id="PF10996">
    <property type="entry name" value="Beta-Casp"/>
    <property type="match status" value="1"/>
</dbReference>
<gene>
    <name evidence="4" type="ORF">ACFQ21_09135</name>
</gene>
<dbReference type="PANTHER" id="PTHR11203">
    <property type="entry name" value="CLEAVAGE AND POLYADENYLATION SPECIFICITY FACTOR FAMILY MEMBER"/>
    <property type="match status" value="1"/>
</dbReference>
<dbReference type="PANTHER" id="PTHR11203:SF37">
    <property type="entry name" value="INTEGRATOR COMPLEX SUBUNIT 11"/>
    <property type="match status" value="1"/>
</dbReference>
<keyword evidence="5" id="KW-1185">Reference proteome</keyword>